<comment type="caution">
    <text evidence="3">The sequence shown here is derived from an EMBL/GenBank/DDBJ whole genome shotgun (WGS) entry which is preliminary data.</text>
</comment>
<proteinExistence type="predicted"/>
<feature type="domain" description="2TM" evidence="2">
    <location>
        <begin position="11"/>
        <end position="89"/>
    </location>
</feature>
<evidence type="ECO:0000259" key="2">
    <source>
        <dbReference type="Pfam" id="PF13239"/>
    </source>
</evidence>
<keyword evidence="3" id="KW-0418">Kinase</keyword>
<dbReference type="Proteomes" id="UP000290932">
    <property type="component" value="Unassembled WGS sequence"/>
</dbReference>
<keyword evidence="4" id="KW-1185">Reference proteome</keyword>
<gene>
    <name evidence="3" type="ORF">ABH15_01165</name>
</gene>
<dbReference type="AlphaFoldDB" id="A0A498H6D6"/>
<feature type="transmembrane region" description="Helical" evidence="1">
    <location>
        <begin position="49"/>
        <end position="75"/>
    </location>
</feature>
<name>A0A498H6D6_9EURY</name>
<sequence length="95" mass="11357">MTMDESERYARAKKRVEDIRGFYTHLGIYIIINVLLVIINLLTSPGALWFYWVTLFWGVGIAFHALDVFVGNRIFGSEWEERKIREMMEKDERKR</sequence>
<dbReference type="InterPro" id="IPR025698">
    <property type="entry name" value="2TM_dom"/>
</dbReference>
<keyword evidence="3" id="KW-0808">Transferase</keyword>
<dbReference type="Pfam" id="PF13239">
    <property type="entry name" value="2TM"/>
    <property type="match status" value="1"/>
</dbReference>
<evidence type="ECO:0000313" key="4">
    <source>
        <dbReference type="Proteomes" id="UP000290932"/>
    </source>
</evidence>
<dbReference type="RefSeq" id="WP_128692537.1">
    <property type="nucleotide sequence ID" value="NZ_LHQS01000001.1"/>
</dbReference>
<keyword evidence="1" id="KW-0472">Membrane</keyword>
<reference evidence="3 4" key="1">
    <citation type="journal article" date="2015" name="Int. J. Syst. Evol. Microbiol.">
        <title>Methanoculleus taiwanensis sp. nov., a methanogen isolated from deep marine sediment at the deformation front area near Taiwan.</title>
        <authorList>
            <person name="Weng C.Y."/>
            <person name="Chen S.C."/>
            <person name="Lai M.C."/>
            <person name="Wu S.Y."/>
            <person name="Lin S."/>
            <person name="Yang T.F."/>
            <person name="Chen P.C."/>
        </authorList>
    </citation>
    <scope>NUCLEOTIDE SEQUENCE [LARGE SCALE GENOMIC DNA]</scope>
    <source>
        <strain evidence="3 4">CYW4</strain>
    </source>
</reference>
<keyword evidence="1" id="KW-1133">Transmembrane helix</keyword>
<feature type="transmembrane region" description="Helical" evidence="1">
    <location>
        <begin position="21"/>
        <end position="43"/>
    </location>
</feature>
<dbReference type="EMBL" id="LHQS01000001">
    <property type="protein sequence ID" value="RXE57418.1"/>
    <property type="molecule type" value="Genomic_DNA"/>
</dbReference>
<organism evidence="3 4">
    <name type="scientific">Methanoculleus taiwanensis</name>
    <dbReference type="NCBI Taxonomy" id="1550565"/>
    <lineage>
        <taxon>Archaea</taxon>
        <taxon>Methanobacteriati</taxon>
        <taxon>Methanobacteriota</taxon>
        <taxon>Stenosarchaea group</taxon>
        <taxon>Methanomicrobia</taxon>
        <taxon>Methanomicrobiales</taxon>
        <taxon>Methanomicrobiaceae</taxon>
        <taxon>Methanoculleus</taxon>
    </lineage>
</organism>
<evidence type="ECO:0000313" key="3">
    <source>
        <dbReference type="EMBL" id="RXE57418.1"/>
    </source>
</evidence>
<accession>A0A498H6D6</accession>
<protein>
    <submittedName>
        <fullName evidence="3">Histidine kinase</fullName>
    </submittedName>
</protein>
<dbReference type="GO" id="GO:0016301">
    <property type="term" value="F:kinase activity"/>
    <property type="evidence" value="ECO:0007669"/>
    <property type="project" value="UniProtKB-KW"/>
</dbReference>
<keyword evidence="1" id="KW-0812">Transmembrane</keyword>
<evidence type="ECO:0000256" key="1">
    <source>
        <dbReference type="SAM" id="Phobius"/>
    </source>
</evidence>